<evidence type="ECO:0000313" key="3">
    <source>
        <dbReference type="Proteomes" id="UP000318571"/>
    </source>
</evidence>
<keyword evidence="1" id="KW-0472">Membrane</keyword>
<comment type="caution">
    <text evidence="2">The sequence shown here is derived from an EMBL/GenBank/DDBJ whole genome shotgun (WGS) entry which is preliminary data.</text>
</comment>
<dbReference type="Proteomes" id="UP000318571">
    <property type="component" value="Chromosome 6"/>
</dbReference>
<evidence type="ECO:0000313" key="2">
    <source>
        <dbReference type="EMBL" id="TRY79725.1"/>
    </source>
</evidence>
<dbReference type="STRING" id="6832.A0A553PPX1"/>
<sequence>MNQADNEQRSKGVDSLLNFETVKYYAAEHYEIDRYEEADLELSVPNIFDIAERNSKLIINGGLLVGSLYCCIVWYQRISYTRRLCPIRDLYLATHGPLNFLAHYTGTGDPGSFINWKHA</sequence>
<dbReference type="AlphaFoldDB" id="A0A553PPX1"/>
<evidence type="ECO:0000256" key="1">
    <source>
        <dbReference type="SAM" id="Phobius"/>
    </source>
</evidence>
<feature type="transmembrane region" description="Helical" evidence="1">
    <location>
        <begin position="57"/>
        <end position="75"/>
    </location>
</feature>
<accession>A0A553PPX1</accession>
<keyword evidence="3" id="KW-1185">Reference proteome</keyword>
<protein>
    <submittedName>
        <fullName evidence="2">Uncharacterized protein</fullName>
    </submittedName>
</protein>
<keyword evidence="1" id="KW-0812">Transmembrane</keyword>
<dbReference type="EMBL" id="VCGU01000002">
    <property type="protein sequence ID" value="TRY79725.1"/>
    <property type="molecule type" value="Genomic_DNA"/>
</dbReference>
<name>A0A553PPX1_TIGCA</name>
<organism evidence="2 3">
    <name type="scientific">Tigriopus californicus</name>
    <name type="common">Marine copepod</name>
    <dbReference type="NCBI Taxonomy" id="6832"/>
    <lineage>
        <taxon>Eukaryota</taxon>
        <taxon>Metazoa</taxon>
        <taxon>Ecdysozoa</taxon>
        <taxon>Arthropoda</taxon>
        <taxon>Crustacea</taxon>
        <taxon>Multicrustacea</taxon>
        <taxon>Hexanauplia</taxon>
        <taxon>Copepoda</taxon>
        <taxon>Harpacticoida</taxon>
        <taxon>Harpacticidae</taxon>
        <taxon>Tigriopus</taxon>
    </lineage>
</organism>
<proteinExistence type="predicted"/>
<reference evidence="2 3" key="1">
    <citation type="journal article" date="2018" name="Nat. Ecol. Evol.">
        <title>Genomic signatures of mitonuclear coevolution across populations of Tigriopus californicus.</title>
        <authorList>
            <person name="Barreto F.S."/>
            <person name="Watson E.T."/>
            <person name="Lima T.G."/>
            <person name="Willett C.S."/>
            <person name="Edmands S."/>
            <person name="Li W."/>
            <person name="Burton R.S."/>
        </authorList>
    </citation>
    <scope>NUCLEOTIDE SEQUENCE [LARGE SCALE GENOMIC DNA]</scope>
    <source>
        <strain evidence="2 3">San Diego</strain>
    </source>
</reference>
<keyword evidence="1" id="KW-1133">Transmembrane helix</keyword>
<gene>
    <name evidence="2" type="ORF">TCAL_16119</name>
</gene>